<proteinExistence type="predicted"/>
<organism evidence="2 3">
    <name type="scientific">Protopolystoma xenopodis</name>
    <dbReference type="NCBI Taxonomy" id="117903"/>
    <lineage>
        <taxon>Eukaryota</taxon>
        <taxon>Metazoa</taxon>
        <taxon>Spiralia</taxon>
        <taxon>Lophotrochozoa</taxon>
        <taxon>Platyhelminthes</taxon>
        <taxon>Monogenea</taxon>
        <taxon>Polyopisthocotylea</taxon>
        <taxon>Polystomatidea</taxon>
        <taxon>Polystomatidae</taxon>
        <taxon>Protopolystoma</taxon>
    </lineage>
</organism>
<feature type="compositionally biased region" description="Basic and acidic residues" evidence="1">
    <location>
        <begin position="1"/>
        <end position="15"/>
    </location>
</feature>
<name>A0A448XQ99_9PLAT</name>
<evidence type="ECO:0000313" key="2">
    <source>
        <dbReference type="EMBL" id="VEL42287.1"/>
    </source>
</evidence>
<keyword evidence="3" id="KW-1185">Reference proteome</keyword>
<accession>A0A448XQ99</accession>
<reference evidence="2" key="1">
    <citation type="submission" date="2018-11" db="EMBL/GenBank/DDBJ databases">
        <authorList>
            <consortium name="Pathogen Informatics"/>
        </authorList>
    </citation>
    <scope>NUCLEOTIDE SEQUENCE</scope>
</reference>
<evidence type="ECO:0000313" key="3">
    <source>
        <dbReference type="Proteomes" id="UP000784294"/>
    </source>
</evidence>
<dbReference type="EMBL" id="CAAALY010273604">
    <property type="protein sequence ID" value="VEL42287.1"/>
    <property type="molecule type" value="Genomic_DNA"/>
</dbReference>
<gene>
    <name evidence="2" type="ORF">PXEA_LOCUS35727</name>
</gene>
<comment type="caution">
    <text evidence="2">The sequence shown here is derived from an EMBL/GenBank/DDBJ whole genome shotgun (WGS) entry which is preliminary data.</text>
</comment>
<protein>
    <submittedName>
        <fullName evidence="2">Uncharacterized protein</fullName>
    </submittedName>
</protein>
<feature type="region of interest" description="Disordered" evidence="1">
    <location>
        <begin position="1"/>
        <end position="28"/>
    </location>
</feature>
<sequence>MAVVNDRHPHKDHLMHVWPDPQKSGHSELLESNRGVANCRKVDERILTTPISKNHRTVCLAMPWFQLLEPAGSLKGVVSNTLQRDIWTKAELGRLIKVASKSRQEEAPRKDGQFEFIVP</sequence>
<dbReference type="Proteomes" id="UP000784294">
    <property type="component" value="Unassembled WGS sequence"/>
</dbReference>
<dbReference type="AlphaFoldDB" id="A0A448XQ99"/>
<evidence type="ECO:0000256" key="1">
    <source>
        <dbReference type="SAM" id="MobiDB-lite"/>
    </source>
</evidence>